<dbReference type="AlphaFoldDB" id="A0A7T7CE75"/>
<comment type="function">
    <text evidence="1">Involved in the catabolism of quinolinic acid (QA).</text>
</comment>
<evidence type="ECO:0000256" key="1">
    <source>
        <dbReference type="ARBA" id="ARBA00003237"/>
    </source>
</evidence>
<keyword evidence="7 12" id="KW-0328">Glycosyltransferase</keyword>
<comment type="catalytic activity">
    <reaction evidence="10">
        <text>nicotinate beta-D-ribonucleotide + CO2 + diphosphate = quinolinate + 5-phospho-alpha-D-ribose 1-diphosphate + 2 H(+)</text>
        <dbReference type="Rhea" id="RHEA:12733"/>
        <dbReference type="ChEBI" id="CHEBI:15378"/>
        <dbReference type="ChEBI" id="CHEBI:16526"/>
        <dbReference type="ChEBI" id="CHEBI:29959"/>
        <dbReference type="ChEBI" id="CHEBI:33019"/>
        <dbReference type="ChEBI" id="CHEBI:57502"/>
        <dbReference type="ChEBI" id="CHEBI:58017"/>
        <dbReference type="EC" id="2.4.2.19"/>
    </reaction>
</comment>
<evidence type="ECO:0000256" key="6">
    <source>
        <dbReference type="ARBA" id="ARBA00022642"/>
    </source>
</evidence>
<protein>
    <recommendedName>
        <fullName evidence="11">Probable nicotinate-nucleotide pyrophosphorylase [carboxylating]</fullName>
        <ecNumber evidence="5">2.4.2.19</ecNumber>
    </recommendedName>
    <alternativeName>
        <fullName evidence="9">Quinolinate phosphoribosyltransferase [decarboxylating]</fullName>
    </alternativeName>
</protein>
<evidence type="ECO:0000256" key="4">
    <source>
        <dbReference type="ARBA" id="ARBA00011218"/>
    </source>
</evidence>
<comment type="subunit">
    <text evidence="4">Hexamer formed by 3 homodimers.</text>
</comment>
<dbReference type="GO" id="GO:0034213">
    <property type="term" value="P:quinolinate catabolic process"/>
    <property type="evidence" value="ECO:0007669"/>
    <property type="project" value="TreeGrafter"/>
</dbReference>
<dbReference type="PANTHER" id="PTHR32179:SF3">
    <property type="entry name" value="NICOTINATE-NUCLEOTIDE PYROPHOSPHORYLASE [CARBOXYLATING]"/>
    <property type="match status" value="1"/>
</dbReference>
<evidence type="ECO:0000256" key="3">
    <source>
        <dbReference type="ARBA" id="ARBA00009400"/>
    </source>
</evidence>
<dbReference type="InterPro" id="IPR004393">
    <property type="entry name" value="NadC"/>
</dbReference>
<dbReference type="SUPFAM" id="SSF51690">
    <property type="entry name" value="Nicotinate/Quinolinate PRTase C-terminal domain-like"/>
    <property type="match status" value="1"/>
</dbReference>
<comment type="similarity">
    <text evidence="3 12">Belongs to the NadC/ModD family.</text>
</comment>
<evidence type="ECO:0000256" key="9">
    <source>
        <dbReference type="ARBA" id="ARBA00033102"/>
    </source>
</evidence>
<dbReference type="FunFam" id="3.90.1170.20:FF:000001">
    <property type="entry name" value="Nicotinate-nucleotide diphosphorylase (Carboxylating)"/>
    <property type="match status" value="1"/>
</dbReference>
<keyword evidence="6" id="KW-0662">Pyridine nucleotide biosynthesis</keyword>
<dbReference type="RefSeq" id="WP_200087374.1">
    <property type="nucleotide sequence ID" value="NZ_CP054706.1"/>
</dbReference>
<dbReference type="InterPro" id="IPR002638">
    <property type="entry name" value="Quinolinate_PRibosylTrfase_C"/>
</dbReference>
<dbReference type="InterPro" id="IPR037128">
    <property type="entry name" value="Quinolinate_PRibosylTase_N_sf"/>
</dbReference>
<dbReference type="GO" id="GO:0009435">
    <property type="term" value="P:NAD+ biosynthetic process"/>
    <property type="evidence" value="ECO:0007669"/>
    <property type="project" value="UniProtKB-UniPathway"/>
</dbReference>
<dbReference type="NCBIfam" id="TIGR00078">
    <property type="entry name" value="nadC"/>
    <property type="match status" value="1"/>
</dbReference>
<comment type="pathway">
    <text evidence="2">Cofactor biosynthesis; NAD(+) biosynthesis; nicotinate D-ribonucleotide from quinolinate: step 1/1.</text>
</comment>
<dbReference type="Gene3D" id="3.90.1170.20">
    <property type="entry name" value="Quinolinate phosphoribosyl transferase, N-terminal domain"/>
    <property type="match status" value="1"/>
</dbReference>
<evidence type="ECO:0000313" key="15">
    <source>
        <dbReference type="EMBL" id="QQK78764.1"/>
    </source>
</evidence>
<dbReference type="PANTHER" id="PTHR32179">
    <property type="entry name" value="NICOTINATE-NUCLEOTIDE PYROPHOSPHORYLASE [CARBOXYLATING]"/>
    <property type="match status" value="1"/>
</dbReference>
<dbReference type="Pfam" id="PF01729">
    <property type="entry name" value="QRPTase_C"/>
    <property type="match status" value="1"/>
</dbReference>
<dbReference type="GO" id="GO:0004514">
    <property type="term" value="F:nicotinate-nucleotide diphosphorylase (carboxylating) activity"/>
    <property type="evidence" value="ECO:0007669"/>
    <property type="project" value="UniProtKB-EC"/>
</dbReference>
<dbReference type="UniPathway" id="UPA00253">
    <property type="reaction ID" value="UER00331"/>
</dbReference>
<evidence type="ECO:0000256" key="2">
    <source>
        <dbReference type="ARBA" id="ARBA00004893"/>
    </source>
</evidence>
<dbReference type="SUPFAM" id="SSF54675">
    <property type="entry name" value="Nicotinate/Quinolinate PRTase N-terminal domain-like"/>
    <property type="match status" value="1"/>
</dbReference>
<keyword evidence="8 12" id="KW-0808">Transferase</keyword>
<evidence type="ECO:0000256" key="5">
    <source>
        <dbReference type="ARBA" id="ARBA00011944"/>
    </source>
</evidence>
<evidence type="ECO:0000313" key="16">
    <source>
        <dbReference type="Proteomes" id="UP000595349"/>
    </source>
</evidence>
<proteinExistence type="inferred from homology"/>
<dbReference type="CDD" id="cd01572">
    <property type="entry name" value="QPRTase"/>
    <property type="match status" value="1"/>
</dbReference>
<keyword evidence="16" id="KW-1185">Reference proteome</keyword>
<dbReference type="InterPro" id="IPR013785">
    <property type="entry name" value="Aldolase_TIM"/>
</dbReference>
<evidence type="ECO:0000259" key="13">
    <source>
        <dbReference type="Pfam" id="PF01729"/>
    </source>
</evidence>
<dbReference type="GO" id="GO:0005737">
    <property type="term" value="C:cytoplasm"/>
    <property type="evidence" value="ECO:0007669"/>
    <property type="project" value="TreeGrafter"/>
</dbReference>
<dbReference type="InterPro" id="IPR022412">
    <property type="entry name" value="Quinolinate_PRibosylTrfase_N"/>
</dbReference>
<sequence>MNLLKAKEQLQSFFIEDIGERDVSTGWLEGETTTVDVIAKQSGTLAGIALLSIGYPLLDEKVDVTVYKSDGTKINEGELLARIKGPAVSILSGERVLLNLIQRMSGVATATAQAKADLSDPGIRICDTRKTTPGLRMFEKYAVRCGGGVNHRYGLYDAVMIKDNHIDACGGSIHTAVQRAKATVGPLVKIEVETRDEQEVVDAVAAQADVIMFDNAPPDVVRHWQSRIPKTITTEASGGIIPETLPGYRGCGVDFISLGYITHSVQALDISINHMKEEAYRVFT</sequence>
<evidence type="ECO:0000256" key="10">
    <source>
        <dbReference type="ARBA" id="ARBA00047445"/>
    </source>
</evidence>
<dbReference type="PIRSF" id="PIRSF006250">
    <property type="entry name" value="NadC_ModD"/>
    <property type="match status" value="1"/>
</dbReference>
<dbReference type="EC" id="2.4.2.19" evidence="5"/>
<dbReference type="KEGG" id="scib:HUG20_01825"/>
<reference evidence="15 16" key="1">
    <citation type="submission" date="2020-06" db="EMBL/GenBank/DDBJ databases">
        <title>Genomic analysis of Salicibibacter sp. NKC21-4.</title>
        <authorList>
            <person name="Oh Y.J."/>
        </authorList>
    </citation>
    <scope>NUCLEOTIDE SEQUENCE [LARGE SCALE GENOMIC DNA]</scope>
    <source>
        <strain evidence="15 16">NKC21-4</strain>
    </source>
</reference>
<accession>A0A7T7CE75</accession>
<dbReference type="InterPro" id="IPR036068">
    <property type="entry name" value="Nicotinate_pribotase-like_C"/>
</dbReference>
<evidence type="ECO:0000256" key="7">
    <source>
        <dbReference type="ARBA" id="ARBA00022676"/>
    </source>
</evidence>
<evidence type="ECO:0000259" key="14">
    <source>
        <dbReference type="Pfam" id="PF02749"/>
    </source>
</evidence>
<evidence type="ECO:0000256" key="8">
    <source>
        <dbReference type="ARBA" id="ARBA00022679"/>
    </source>
</evidence>
<organism evidence="15 16">
    <name type="scientific">Salicibibacter cibi</name>
    <dbReference type="NCBI Taxonomy" id="2743001"/>
    <lineage>
        <taxon>Bacteria</taxon>
        <taxon>Bacillati</taxon>
        <taxon>Bacillota</taxon>
        <taxon>Bacilli</taxon>
        <taxon>Bacillales</taxon>
        <taxon>Bacillaceae</taxon>
        <taxon>Salicibibacter</taxon>
    </lineage>
</organism>
<dbReference type="FunFam" id="3.20.20.70:FF:000030">
    <property type="entry name" value="Nicotinate-nucleotide pyrophosphorylase, carboxylating"/>
    <property type="match status" value="1"/>
</dbReference>
<dbReference type="EMBL" id="CP054706">
    <property type="protein sequence ID" value="QQK78764.1"/>
    <property type="molecule type" value="Genomic_DNA"/>
</dbReference>
<evidence type="ECO:0000256" key="12">
    <source>
        <dbReference type="PIRNR" id="PIRNR006250"/>
    </source>
</evidence>
<dbReference type="Pfam" id="PF02749">
    <property type="entry name" value="QRPTase_N"/>
    <property type="match status" value="1"/>
</dbReference>
<name>A0A7T7CE75_9BACI</name>
<dbReference type="Gene3D" id="3.20.20.70">
    <property type="entry name" value="Aldolase class I"/>
    <property type="match status" value="1"/>
</dbReference>
<feature type="domain" description="Quinolinate phosphoribosyl transferase N-terminal" evidence="14">
    <location>
        <begin position="22"/>
        <end position="105"/>
    </location>
</feature>
<evidence type="ECO:0000256" key="11">
    <source>
        <dbReference type="ARBA" id="ARBA00069173"/>
    </source>
</evidence>
<dbReference type="InterPro" id="IPR027277">
    <property type="entry name" value="NadC/ModD"/>
</dbReference>
<feature type="domain" description="Quinolinate phosphoribosyl transferase C-terminal" evidence="13">
    <location>
        <begin position="107"/>
        <end position="272"/>
    </location>
</feature>
<gene>
    <name evidence="15" type="primary">nadC</name>
    <name evidence="15" type="ORF">HUG20_01825</name>
</gene>
<dbReference type="Proteomes" id="UP000595349">
    <property type="component" value="Chromosome"/>
</dbReference>